<comment type="caution">
    <text evidence="1">The sequence shown here is derived from an EMBL/GenBank/DDBJ whole genome shotgun (WGS) entry which is preliminary data.</text>
</comment>
<dbReference type="Proteomes" id="UP001281761">
    <property type="component" value="Unassembled WGS sequence"/>
</dbReference>
<protein>
    <submittedName>
        <fullName evidence="1">Uncharacterized protein</fullName>
    </submittedName>
</protein>
<evidence type="ECO:0000313" key="2">
    <source>
        <dbReference type="Proteomes" id="UP001281761"/>
    </source>
</evidence>
<proteinExistence type="predicted"/>
<organism evidence="1 2">
    <name type="scientific">Blattamonas nauphoetae</name>
    <dbReference type="NCBI Taxonomy" id="2049346"/>
    <lineage>
        <taxon>Eukaryota</taxon>
        <taxon>Metamonada</taxon>
        <taxon>Preaxostyla</taxon>
        <taxon>Oxymonadida</taxon>
        <taxon>Blattamonas</taxon>
    </lineage>
</organism>
<accession>A0ABQ9XJP1</accession>
<sequence>MNLTSKVTRLSCRYSSSFRFIPSKLFQLMVDFTTSRPLSSVMSLFSRCSSTSSMPSLLSNRRTIPHGSCISPFNLIQGRFLMLVSTDKPRDGMSCSKKVNALGIVRHMGRLRASSIVDG</sequence>
<keyword evidence="2" id="KW-1185">Reference proteome</keyword>
<evidence type="ECO:0000313" key="1">
    <source>
        <dbReference type="EMBL" id="KAK2950817.1"/>
    </source>
</evidence>
<dbReference type="EMBL" id="JARBJD010000129">
    <property type="protein sequence ID" value="KAK2950817.1"/>
    <property type="molecule type" value="Genomic_DNA"/>
</dbReference>
<gene>
    <name evidence="1" type="ORF">BLNAU_14235</name>
</gene>
<reference evidence="1 2" key="1">
    <citation type="journal article" date="2022" name="bioRxiv">
        <title>Genomics of Preaxostyla Flagellates Illuminates Evolutionary Transitions and the Path Towards Mitochondrial Loss.</title>
        <authorList>
            <person name="Novak L.V.F."/>
            <person name="Treitli S.C."/>
            <person name="Pyrih J."/>
            <person name="Halakuc P."/>
            <person name="Pipaliya S.V."/>
            <person name="Vacek V."/>
            <person name="Brzon O."/>
            <person name="Soukal P."/>
            <person name="Eme L."/>
            <person name="Dacks J.B."/>
            <person name="Karnkowska A."/>
            <person name="Elias M."/>
            <person name="Hampl V."/>
        </authorList>
    </citation>
    <scope>NUCLEOTIDE SEQUENCE [LARGE SCALE GENOMIC DNA]</scope>
    <source>
        <strain evidence="1">NAU3</strain>
        <tissue evidence="1">Gut</tissue>
    </source>
</reference>
<name>A0ABQ9XJP1_9EUKA</name>